<keyword evidence="1" id="KW-0812">Transmembrane</keyword>
<keyword evidence="1" id="KW-0472">Membrane</keyword>
<organism evidence="3 4">
    <name type="scientific">Sphingomicrobium clamense</name>
    <dbReference type="NCBI Taxonomy" id="2851013"/>
    <lineage>
        <taxon>Bacteria</taxon>
        <taxon>Pseudomonadati</taxon>
        <taxon>Pseudomonadota</taxon>
        <taxon>Alphaproteobacteria</taxon>
        <taxon>Sphingomonadales</taxon>
        <taxon>Sphingomonadaceae</taxon>
        <taxon>Sphingomicrobium</taxon>
    </lineage>
</organism>
<gene>
    <name evidence="3" type="ORF">KTQ36_06785</name>
</gene>
<keyword evidence="4" id="KW-1185">Reference proteome</keyword>
<evidence type="ECO:0000259" key="2">
    <source>
        <dbReference type="Pfam" id="PF09835"/>
    </source>
</evidence>
<dbReference type="Proteomes" id="UP000698028">
    <property type="component" value="Unassembled WGS sequence"/>
</dbReference>
<name>A0ABS6V688_9SPHN</name>
<evidence type="ECO:0000313" key="3">
    <source>
        <dbReference type="EMBL" id="MBW0145001.1"/>
    </source>
</evidence>
<reference evidence="3 4" key="1">
    <citation type="submission" date="2021-07" db="EMBL/GenBank/DDBJ databases">
        <title>The draft genome sequence of Sphingomicrobium sp. B8.</title>
        <authorList>
            <person name="Mu L."/>
        </authorList>
    </citation>
    <scope>NUCLEOTIDE SEQUENCE [LARGE SCALE GENOMIC DNA]</scope>
    <source>
        <strain evidence="3 4">B8</strain>
    </source>
</reference>
<keyword evidence="1" id="KW-1133">Transmembrane helix</keyword>
<evidence type="ECO:0000256" key="1">
    <source>
        <dbReference type="SAM" id="Phobius"/>
    </source>
</evidence>
<accession>A0ABS6V688</accession>
<evidence type="ECO:0000313" key="4">
    <source>
        <dbReference type="Proteomes" id="UP000698028"/>
    </source>
</evidence>
<dbReference type="InterPro" id="IPR018639">
    <property type="entry name" value="DUF2062"/>
</dbReference>
<protein>
    <submittedName>
        <fullName evidence="3">DUF2062 domain-containing protein</fullName>
    </submittedName>
</protein>
<dbReference type="PANTHER" id="PTHR40547:SF1">
    <property type="entry name" value="SLL0298 PROTEIN"/>
    <property type="match status" value="1"/>
</dbReference>
<feature type="transmembrane region" description="Helical" evidence="1">
    <location>
        <begin position="143"/>
        <end position="169"/>
    </location>
</feature>
<sequence>MDKKFLKWVHRNSPTRHELAESRWLRPVRKYILASEYWRFTRRSVPRAIWAGTFIGIFLMIPGLQMIGATMMSIPLRANIPVAAAITWISNPFTTPFFLVAALEVGGMLGFPTDFAAFMDLFGEEASVQRWIDWLYSAAAPSMIVGLFIIAFISAWVAYFLSLVGWRLWVARKWRQRPASDNIV</sequence>
<dbReference type="Pfam" id="PF09835">
    <property type="entry name" value="DUF2062"/>
    <property type="match status" value="1"/>
</dbReference>
<dbReference type="EMBL" id="JAHVAH010000001">
    <property type="protein sequence ID" value="MBW0145001.1"/>
    <property type="molecule type" value="Genomic_DNA"/>
</dbReference>
<comment type="caution">
    <text evidence="3">The sequence shown here is derived from an EMBL/GenBank/DDBJ whole genome shotgun (WGS) entry which is preliminary data.</text>
</comment>
<dbReference type="PANTHER" id="PTHR40547">
    <property type="entry name" value="SLL0298 PROTEIN"/>
    <property type="match status" value="1"/>
</dbReference>
<feature type="transmembrane region" description="Helical" evidence="1">
    <location>
        <begin position="48"/>
        <end position="68"/>
    </location>
</feature>
<feature type="domain" description="DUF2062" evidence="2">
    <location>
        <begin position="25"/>
        <end position="175"/>
    </location>
</feature>
<proteinExistence type="predicted"/>
<dbReference type="RefSeq" id="WP_218632945.1">
    <property type="nucleotide sequence ID" value="NZ_JAHVAH010000001.1"/>
</dbReference>